<keyword evidence="2" id="KW-1185">Reference proteome</keyword>
<dbReference type="Proteomes" id="UP000054558">
    <property type="component" value="Unassembled WGS sequence"/>
</dbReference>
<name>A0A1Y1HSG6_KLENI</name>
<dbReference type="AlphaFoldDB" id="A0A1Y1HSG6"/>
<proteinExistence type="predicted"/>
<dbReference type="NCBIfam" id="TIGR01571">
    <property type="entry name" value="A_thal_Cys_rich"/>
    <property type="match status" value="1"/>
</dbReference>
<reference evidence="1 2" key="1">
    <citation type="journal article" date="2014" name="Nat. Commun.">
        <title>Klebsormidium flaccidum genome reveals primary factors for plant terrestrial adaptation.</title>
        <authorList>
            <person name="Hori K."/>
            <person name="Maruyama F."/>
            <person name="Fujisawa T."/>
            <person name="Togashi T."/>
            <person name="Yamamoto N."/>
            <person name="Seo M."/>
            <person name="Sato S."/>
            <person name="Yamada T."/>
            <person name="Mori H."/>
            <person name="Tajima N."/>
            <person name="Moriyama T."/>
            <person name="Ikeuchi M."/>
            <person name="Watanabe M."/>
            <person name="Wada H."/>
            <person name="Kobayashi K."/>
            <person name="Saito M."/>
            <person name="Masuda T."/>
            <person name="Sasaki-Sekimoto Y."/>
            <person name="Mashiguchi K."/>
            <person name="Awai K."/>
            <person name="Shimojima M."/>
            <person name="Masuda S."/>
            <person name="Iwai M."/>
            <person name="Nobusawa T."/>
            <person name="Narise T."/>
            <person name="Kondo S."/>
            <person name="Saito H."/>
            <person name="Sato R."/>
            <person name="Murakawa M."/>
            <person name="Ihara Y."/>
            <person name="Oshima-Yamada Y."/>
            <person name="Ohtaka K."/>
            <person name="Satoh M."/>
            <person name="Sonobe K."/>
            <person name="Ishii M."/>
            <person name="Ohtani R."/>
            <person name="Kanamori-Sato M."/>
            <person name="Honoki R."/>
            <person name="Miyazaki D."/>
            <person name="Mochizuki H."/>
            <person name="Umetsu J."/>
            <person name="Higashi K."/>
            <person name="Shibata D."/>
            <person name="Kamiya Y."/>
            <person name="Sato N."/>
            <person name="Nakamura Y."/>
            <person name="Tabata S."/>
            <person name="Ida S."/>
            <person name="Kurokawa K."/>
            <person name="Ohta H."/>
        </authorList>
    </citation>
    <scope>NUCLEOTIDE SEQUENCE [LARGE SCALE GENOMIC DNA]</scope>
    <source>
        <strain evidence="1 2">NIES-2285</strain>
    </source>
</reference>
<protein>
    <recommendedName>
        <fullName evidence="3">PLAC8 family protein</fullName>
    </recommendedName>
</protein>
<gene>
    <name evidence="1" type="ORF">KFL_000460300</name>
</gene>
<sequence length="141" mass="14806">MAHHSPVDQYNYAPPNQPYLGTPPHGIPQAQPVYVPPGEQGNSGRWAAGLLGCFGDCGICCLGYLLPCVLYGQNVEMLTGESCCTPCCLYFLLSAVGCCACYACGQESGCGRNTACQRFPAMIAASTASAACALYAKRHGR</sequence>
<dbReference type="Pfam" id="PF04749">
    <property type="entry name" value="PLAC8"/>
    <property type="match status" value="1"/>
</dbReference>
<dbReference type="OrthoDB" id="1045822at2759"/>
<dbReference type="InterPro" id="IPR006461">
    <property type="entry name" value="PLAC_motif_containing"/>
</dbReference>
<accession>A0A1Y1HSG6</accession>
<evidence type="ECO:0008006" key="3">
    <source>
        <dbReference type="Google" id="ProtNLM"/>
    </source>
</evidence>
<evidence type="ECO:0000313" key="1">
    <source>
        <dbReference type="EMBL" id="GAQ80119.1"/>
    </source>
</evidence>
<organism evidence="1 2">
    <name type="scientific">Klebsormidium nitens</name>
    <name type="common">Green alga</name>
    <name type="synonym">Ulothrix nitens</name>
    <dbReference type="NCBI Taxonomy" id="105231"/>
    <lineage>
        <taxon>Eukaryota</taxon>
        <taxon>Viridiplantae</taxon>
        <taxon>Streptophyta</taxon>
        <taxon>Klebsormidiophyceae</taxon>
        <taxon>Klebsormidiales</taxon>
        <taxon>Klebsormidiaceae</taxon>
        <taxon>Klebsormidium</taxon>
    </lineage>
</organism>
<dbReference type="EMBL" id="DF236995">
    <property type="protein sequence ID" value="GAQ80119.1"/>
    <property type="molecule type" value="Genomic_DNA"/>
</dbReference>
<evidence type="ECO:0000313" key="2">
    <source>
        <dbReference type="Proteomes" id="UP000054558"/>
    </source>
</evidence>